<dbReference type="Proteomes" id="UP001141806">
    <property type="component" value="Unassembled WGS sequence"/>
</dbReference>
<protein>
    <submittedName>
        <fullName evidence="1">Uncharacterized protein</fullName>
    </submittedName>
</protein>
<gene>
    <name evidence="1" type="ORF">NE237_006378</name>
</gene>
<accession>A0A9Q0KMG9</accession>
<keyword evidence="2" id="KW-1185">Reference proteome</keyword>
<proteinExistence type="predicted"/>
<name>A0A9Q0KMG9_9MAGN</name>
<reference evidence="1" key="1">
    <citation type="journal article" date="2023" name="Plant J.">
        <title>The genome of the king protea, Protea cynaroides.</title>
        <authorList>
            <person name="Chang J."/>
            <person name="Duong T.A."/>
            <person name="Schoeman C."/>
            <person name="Ma X."/>
            <person name="Roodt D."/>
            <person name="Barker N."/>
            <person name="Li Z."/>
            <person name="Van de Peer Y."/>
            <person name="Mizrachi E."/>
        </authorList>
    </citation>
    <scope>NUCLEOTIDE SEQUENCE</scope>
    <source>
        <tissue evidence="1">Young leaves</tissue>
    </source>
</reference>
<dbReference type="AlphaFoldDB" id="A0A9Q0KMG9"/>
<evidence type="ECO:0000313" key="2">
    <source>
        <dbReference type="Proteomes" id="UP001141806"/>
    </source>
</evidence>
<organism evidence="1 2">
    <name type="scientific">Protea cynaroides</name>
    <dbReference type="NCBI Taxonomy" id="273540"/>
    <lineage>
        <taxon>Eukaryota</taxon>
        <taxon>Viridiplantae</taxon>
        <taxon>Streptophyta</taxon>
        <taxon>Embryophyta</taxon>
        <taxon>Tracheophyta</taxon>
        <taxon>Spermatophyta</taxon>
        <taxon>Magnoliopsida</taxon>
        <taxon>Proteales</taxon>
        <taxon>Proteaceae</taxon>
        <taxon>Protea</taxon>
    </lineage>
</organism>
<comment type="caution">
    <text evidence="1">The sequence shown here is derived from an EMBL/GenBank/DDBJ whole genome shotgun (WGS) entry which is preliminary data.</text>
</comment>
<dbReference type="EMBL" id="JAMYWD010000004">
    <property type="protein sequence ID" value="KAJ4973204.1"/>
    <property type="molecule type" value="Genomic_DNA"/>
</dbReference>
<sequence>MSARGPGPPAAGLVRGRGAGLVGRDEGLDRIMFPESITGLGFAAPAAFSRPGNSVATVQPGRLREAEDDHGISLLQQDRVSEVRITAGESVLPARQSTVASDPTSEIFLMMSGGTSLAGNGSAHALKTHSVAGNVAARKFFTTRTTHCRVRD</sequence>
<evidence type="ECO:0000313" key="1">
    <source>
        <dbReference type="EMBL" id="KAJ4973204.1"/>
    </source>
</evidence>